<dbReference type="PANTHER" id="PTHR40866:SF1">
    <property type="entry name" value="BED-TYPE DOMAIN-CONTAINING PROTEIN"/>
    <property type="match status" value="1"/>
</dbReference>
<gene>
    <name evidence="2" type="ORF">L914_01932</name>
</gene>
<evidence type="ECO:0000256" key="1">
    <source>
        <dbReference type="SAM" id="MobiDB-lite"/>
    </source>
</evidence>
<evidence type="ECO:0000313" key="2">
    <source>
        <dbReference type="EMBL" id="ETM54778.1"/>
    </source>
</evidence>
<feature type="non-terminal residue" evidence="2">
    <location>
        <position position="227"/>
    </location>
</feature>
<feature type="non-terminal residue" evidence="2">
    <location>
        <position position="1"/>
    </location>
</feature>
<name>W2P3I3_PHYNI</name>
<proteinExistence type="predicted"/>
<sequence length="227" mass="24906">QHKQVLLAIAPVEEGDLMVQPLCAFIKKISQISHPSELNLSFLIGNNCATNQAAATLQLQGGGGSGGRLWRRWKRWELMAALRTINIRAALREYTPLSPLRPNATRWSATFEMVAGYVRCCDEIKGFDAIFDHIPKAATHRRIVALVEDLRVFQCVTLKLQLETLALRFPATKVKLSATAPIVLCPTFEAAALKAIKHVEMSAAPAISGSKSKQLNDKGAQEDFATS</sequence>
<reference evidence="2" key="1">
    <citation type="submission" date="2013-11" db="EMBL/GenBank/DDBJ databases">
        <title>The Genome Sequence of Phytophthora parasitica IAC_01/95.</title>
        <authorList>
            <consortium name="The Broad Institute Genomics Platform"/>
            <person name="Russ C."/>
            <person name="Tyler B."/>
            <person name="Panabieres F."/>
            <person name="Shan W."/>
            <person name="Tripathy S."/>
            <person name="Grunwald N."/>
            <person name="Machado M."/>
            <person name="Johnson C.S."/>
            <person name="Arredondo F."/>
            <person name="Hong C."/>
            <person name="Coffey M."/>
            <person name="Young S.K."/>
            <person name="Zeng Q."/>
            <person name="Gargeya S."/>
            <person name="Fitzgerald M."/>
            <person name="Abouelleil A."/>
            <person name="Alvarado L."/>
            <person name="Chapman S.B."/>
            <person name="Gainer-Dewar J."/>
            <person name="Goldberg J."/>
            <person name="Griggs A."/>
            <person name="Gujja S."/>
            <person name="Hansen M."/>
            <person name="Howarth C."/>
            <person name="Imamovic A."/>
            <person name="Ireland A."/>
            <person name="Larimer J."/>
            <person name="McCowan C."/>
            <person name="Murphy C."/>
            <person name="Pearson M."/>
            <person name="Poon T.W."/>
            <person name="Priest M."/>
            <person name="Roberts A."/>
            <person name="Saif S."/>
            <person name="Shea T."/>
            <person name="Sykes S."/>
            <person name="Wortman J."/>
            <person name="Nusbaum C."/>
            <person name="Birren B."/>
        </authorList>
    </citation>
    <scope>NUCLEOTIDE SEQUENCE [LARGE SCALE GENOMIC DNA]</scope>
    <source>
        <strain evidence="2">IAC_01/95</strain>
    </source>
</reference>
<dbReference type="VEuPathDB" id="FungiDB:PPTG_20378"/>
<dbReference type="Proteomes" id="UP000054532">
    <property type="component" value="Unassembled WGS sequence"/>
</dbReference>
<dbReference type="EMBL" id="KI690913">
    <property type="protein sequence ID" value="ETM54778.1"/>
    <property type="molecule type" value="Genomic_DNA"/>
</dbReference>
<protein>
    <submittedName>
        <fullName evidence="2">Uncharacterized protein</fullName>
    </submittedName>
</protein>
<feature type="region of interest" description="Disordered" evidence="1">
    <location>
        <begin position="207"/>
        <end position="227"/>
    </location>
</feature>
<accession>W2P3I3</accession>
<dbReference type="PANTHER" id="PTHR40866">
    <property type="entry name" value="BED-TYPE DOMAIN-CONTAINING PROTEIN"/>
    <property type="match status" value="1"/>
</dbReference>
<organism evidence="2">
    <name type="scientific">Phytophthora nicotianae</name>
    <name type="common">Potato buckeye rot agent</name>
    <name type="synonym">Phytophthora parasitica</name>
    <dbReference type="NCBI Taxonomy" id="4792"/>
    <lineage>
        <taxon>Eukaryota</taxon>
        <taxon>Sar</taxon>
        <taxon>Stramenopiles</taxon>
        <taxon>Oomycota</taxon>
        <taxon>Peronosporomycetes</taxon>
        <taxon>Peronosporales</taxon>
        <taxon>Peronosporaceae</taxon>
        <taxon>Phytophthora</taxon>
    </lineage>
</organism>
<dbReference type="AlphaFoldDB" id="W2P3I3"/>